<keyword evidence="7" id="KW-1185">Reference proteome</keyword>
<reference evidence="6 7" key="1">
    <citation type="journal article" date="2019" name="Genome Biol. Evol.">
        <title>Day and night: Metabolic profiles and evolutionary relationships of six axenic non-marine cyanobacteria.</title>
        <authorList>
            <person name="Will S.E."/>
            <person name="Henke P."/>
            <person name="Boedeker C."/>
            <person name="Huang S."/>
            <person name="Brinkmann H."/>
            <person name="Rohde M."/>
            <person name="Jarek M."/>
            <person name="Friedl T."/>
            <person name="Seufert S."/>
            <person name="Schumacher M."/>
            <person name="Overmann J."/>
            <person name="Neumann-Schaal M."/>
            <person name="Petersen J."/>
        </authorList>
    </citation>
    <scope>NUCLEOTIDE SEQUENCE [LARGE SCALE GENOMIC DNA]</scope>
    <source>
        <strain evidence="6 7">SAG 39.79</strain>
    </source>
</reference>
<dbReference type="GO" id="GO:0003677">
    <property type="term" value="F:DNA binding"/>
    <property type="evidence" value="ECO:0007669"/>
    <property type="project" value="UniProtKB-KW"/>
</dbReference>
<keyword evidence="2" id="KW-0815">Transposition</keyword>
<name>A0AB37U8I4_9CYAN</name>
<accession>A0AB37U8I4</accession>
<dbReference type="NCBIfam" id="NF033527">
    <property type="entry name" value="transpos_Tn3"/>
    <property type="match status" value="1"/>
</dbReference>
<dbReference type="InterPro" id="IPR002513">
    <property type="entry name" value="Tn3_Tnp_DDE_dom"/>
</dbReference>
<dbReference type="Pfam" id="PF01526">
    <property type="entry name" value="DDE_Tnp_Tn3"/>
    <property type="match status" value="1"/>
</dbReference>
<dbReference type="InterPro" id="IPR047653">
    <property type="entry name" value="Tn3-like_transpos"/>
</dbReference>
<keyword evidence="4" id="KW-0233">DNA recombination</keyword>
<dbReference type="Proteomes" id="UP000282574">
    <property type="component" value="Unassembled WGS sequence"/>
</dbReference>
<comment type="similarity">
    <text evidence="1">Belongs to the transposase 7 family.</text>
</comment>
<evidence type="ECO:0000256" key="1">
    <source>
        <dbReference type="ARBA" id="ARBA00009402"/>
    </source>
</evidence>
<dbReference type="GO" id="GO:0006313">
    <property type="term" value="P:DNA transposition"/>
    <property type="evidence" value="ECO:0007669"/>
    <property type="project" value="InterPro"/>
</dbReference>
<protein>
    <recommendedName>
        <fullName evidence="5">Tn3 transposase DDE domain-containing protein</fullName>
    </recommendedName>
</protein>
<dbReference type="EMBL" id="RSCK01000196">
    <property type="protein sequence ID" value="RUS95263.1"/>
    <property type="molecule type" value="Genomic_DNA"/>
</dbReference>
<gene>
    <name evidence="6" type="ORF">DSM107010_71390</name>
</gene>
<evidence type="ECO:0000259" key="5">
    <source>
        <dbReference type="Pfam" id="PF01526"/>
    </source>
</evidence>
<dbReference type="AlphaFoldDB" id="A0AB37U8I4"/>
<feature type="domain" description="Tn3 transposase DDE" evidence="5">
    <location>
        <begin position="195"/>
        <end position="584"/>
    </location>
</feature>
<organism evidence="6 7">
    <name type="scientific">Chroococcidiopsis cubana SAG 39.79</name>
    <dbReference type="NCBI Taxonomy" id="388085"/>
    <lineage>
        <taxon>Bacteria</taxon>
        <taxon>Bacillati</taxon>
        <taxon>Cyanobacteriota</taxon>
        <taxon>Cyanophyceae</taxon>
        <taxon>Chroococcidiopsidales</taxon>
        <taxon>Chroococcidiopsidaceae</taxon>
        <taxon>Chroococcidiopsis</taxon>
    </lineage>
</organism>
<sequence length="612" mass="68440">MRIFLPKLLETIEFSGTETSVPILSAWEFLRSIEGKVRPELSVAPLALVNKGWARLVIEANGEINRKAYSFCVLQCLRAALRRRDVFAAKSSRYCDPRAKLLQGAAWESARAGVCRTLNLPPTFEVELKLLTSQLDEVYRRTSANFPTNAAVRIEQEQGRDTLVLTGLDKLDEPSSLVALKQQVAAMLPKVDLPEVLLEVHARTGFANEFTHLSQTNARVEDLHISVCAVLLAEACNIGLEPLVRSDIPALTRGRLSWVQQNYIRQETLIRANARLVDAQTQFRLAKIWGGGEVASADGLRFTVPVRTINAGSNGKYFGVGRGITYYNFTSDQFTGFHGIIIPGTLRDSIFLLEGLLEQQTSLSPVEVMTDTAGYSDVVFGLFWLLGYQFSPRLADIGEARFWRIDGKADYGVLNGLARNQLNTELIACNWDDMLRVAGSLKLGTVNASELMRSLQRGQNPSTLAKAIGELGRIVKTLYLLAYIDDEAYRRRILTQINRGEGRHSLSRVVFHGQRGEVRQRYREGQEDQLGALGLVVNVIVLWNTCYMDAASSKLRELGQDLKLEDLARLSPLGYKHINLLGRYYFSLAEPLKHGELRPLRDPNTPDDYEVI</sequence>
<comment type="caution">
    <text evidence="6">The sequence shown here is derived from an EMBL/GenBank/DDBJ whole genome shotgun (WGS) entry which is preliminary data.</text>
</comment>
<keyword evidence="3" id="KW-0238">DNA-binding</keyword>
<evidence type="ECO:0000313" key="7">
    <source>
        <dbReference type="Proteomes" id="UP000282574"/>
    </source>
</evidence>
<evidence type="ECO:0000313" key="6">
    <source>
        <dbReference type="EMBL" id="RUS95263.1"/>
    </source>
</evidence>
<evidence type="ECO:0000256" key="3">
    <source>
        <dbReference type="ARBA" id="ARBA00023125"/>
    </source>
</evidence>
<evidence type="ECO:0000256" key="2">
    <source>
        <dbReference type="ARBA" id="ARBA00022578"/>
    </source>
</evidence>
<proteinExistence type="inferred from homology"/>
<dbReference type="GO" id="GO:0004803">
    <property type="term" value="F:transposase activity"/>
    <property type="evidence" value="ECO:0007669"/>
    <property type="project" value="InterPro"/>
</dbReference>
<evidence type="ECO:0000256" key="4">
    <source>
        <dbReference type="ARBA" id="ARBA00023172"/>
    </source>
</evidence>